<protein>
    <recommendedName>
        <fullName evidence="1">ABC1 atypical kinase-like domain-containing protein</fullName>
    </recommendedName>
</protein>
<evidence type="ECO:0000259" key="1">
    <source>
        <dbReference type="Pfam" id="PF03109"/>
    </source>
</evidence>
<dbReference type="PANTHER" id="PTHR43173">
    <property type="entry name" value="ABC1 FAMILY PROTEIN"/>
    <property type="match status" value="1"/>
</dbReference>
<dbReference type="AlphaFoldDB" id="A0A7S0FY76"/>
<dbReference type="PANTHER" id="PTHR43173:SF12">
    <property type="entry name" value="PROTEIN KINASE SUPERFAMILY PROTEIN"/>
    <property type="match status" value="1"/>
</dbReference>
<evidence type="ECO:0000313" key="2">
    <source>
        <dbReference type="EMBL" id="CAD8390086.1"/>
    </source>
</evidence>
<feature type="domain" description="ABC1 atypical kinase-like" evidence="1">
    <location>
        <begin position="208"/>
        <end position="454"/>
    </location>
</feature>
<dbReference type="Pfam" id="PF03109">
    <property type="entry name" value="ABC1"/>
    <property type="match status" value="1"/>
</dbReference>
<reference evidence="2" key="1">
    <citation type="submission" date="2021-01" db="EMBL/GenBank/DDBJ databases">
        <authorList>
            <person name="Corre E."/>
            <person name="Pelletier E."/>
            <person name="Niang G."/>
            <person name="Scheremetjew M."/>
            <person name="Finn R."/>
            <person name="Kale V."/>
            <person name="Holt S."/>
            <person name="Cochrane G."/>
            <person name="Meng A."/>
            <person name="Brown T."/>
            <person name="Cohen L."/>
        </authorList>
    </citation>
    <scope>NUCLEOTIDE SEQUENCE</scope>
    <source>
        <strain evidence="2">UTEX LB 2760</strain>
    </source>
</reference>
<sequence length="593" mass="66311">MGGLGGSGRPRRRRHLSFAGPSAFTVDAIVGDARRKAAAEELDEGSRTTSIWSRVLHSLGLFGRVAAVMLAQALLPSPWLHILRAGLVVGATIPNPERGKFARTLPALVMLRSYIFASSWVAKAHSRSVDFWTRVIPIYVGYKYTQIVAPLMDEARQSRMWKKRHEWGAEAVYKLCVELRGFYLKDGQFIGSRADFIPEEWGEKLALLQDNVPPVKFEEIEKVLCSEARVNSISQVFKAIDKRPLASATIAQVHLGITRNARSIVVKVQYDDQESLMELDLRNLRNLASFLQTHDMKFFDLLSVVSEFEAQIPLEFDFVEEALMMKTIGDNLRKVGICPAKVVIPEVEEDLVTRRVLGMDYIEGVRVDDTKTLNLWNVNREELVRSLGEAYGQMILVDGIFHADPHPGNLLVLRDSRVALLDFGQCKRLDETLRLKLCAFYLSICSKDPNAIAQTFLELGIVLDIPVEASQLRSNYLISVYANGLFDTGPLPDGIDINPFANSSPLREVPISEFPAELFMVLRTMGLLRALCCTVGCEVALSEVFRPFALTGLRKVDRHAKEGIVIPSASTRPLLLQKTIMKISEMLTDPDTI</sequence>
<name>A0A7S0FY76_9RHOD</name>
<accession>A0A7S0FY76</accession>
<dbReference type="SUPFAM" id="SSF56112">
    <property type="entry name" value="Protein kinase-like (PK-like)"/>
    <property type="match status" value="1"/>
</dbReference>
<dbReference type="CDD" id="cd05121">
    <property type="entry name" value="ABC1_ADCK3-like"/>
    <property type="match status" value="1"/>
</dbReference>
<organism evidence="2">
    <name type="scientific">Rhodosorus marinus</name>
    <dbReference type="NCBI Taxonomy" id="101924"/>
    <lineage>
        <taxon>Eukaryota</taxon>
        <taxon>Rhodophyta</taxon>
        <taxon>Stylonematophyceae</taxon>
        <taxon>Stylonematales</taxon>
        <taxon>Stylonemataceae</taxon>
        <taxon>Rhodosorus</taxon>
    </lineage>
</organism>
<dbReference type="InterPro" id="IPR011009">
    <property type="entry name" value="Kinase-like_dom_sf"/>
</dbReference>
<gene>
    <name evidence="2" type="ORF">RMAR0315_LOCUS402</name>
</gene>
<dbReference type="EMBL" id="HBEK01000708">
    <property type="protein sequence ID" value="CAD8390086.1"/>
    <property type="molecule type" value="Transcribed_RNA"/>
</dbReference>
<dbReference type="InterPro" id="IPR051130">
    <property type="entry name" value="Mito_struct-func_regulator"/>
</dbReference>
<dbReference type="InterPro" id="IPR004147">
    <property type="entry name" value="ABC1_dom"/>
</dbReference>
<proteinExistence type="predicted"/>